<sequence>MLVPGPPAVRVPGQNRRGRCHHLPAAQGLFTPMFFDFSSAFNTIRPLRLADKLSAMQVDQDLVAWITDYLTGRPQYVRLQGSLSEVVMSNTGAPQGTVLSPFLFTLYTTDFSHNSGACHLQKFSDDSTIVGCISEDDEEEYRGVVRSFVSWAEENHLQLNTGKTKELVVDFRRSKKPPRGPQP</sequence>
<gene>
    <name evidence="2" type="ORF">AAFF_G00144390</name>
</gene>
<dbReference type="PANTHER" id="PTHR33332">
    <property type="entry name" value="REVERSE TRANSCRIPTASE DOMAIN-CONTAINING PROTEIN"/>
    <property type="match status" value="1"/>
</dbReference>
<keyword evidence="3" id="KW-1185">Reference proteome</keyword>
<evidence type="ECO:0000313" key="2">
    <source>
        <dbReference type="EMBL" id="KAJ8412172.1"/>
    </source>
</evidence>
<feature type="domain" description="Reverse transcriptase" evidence="1">
    <location>
        <begin position="1"/>
        <end position="183"/>
    </location>
</feature>
<dbReference type="EMBL" id="JAINUG010000020">
    <property type="protein sequence ID" value="KAJ8412172.1"/>
    <property type="molecule type" value="Genomic_DNA"/>
</dbReference>
<dbReference type="Proteomes" id="UP001221898">
    <property type="component" value="Unassembled WGS sequence"/>
</dbReference>
<dbReference type="InterPro" id="IPR000477">
    <property type="entry name" value="RT_dom"/>
</dbReference>
<dbReference type="SUPFAM" id="SSF56672">
    <property type="entry name" value="DNA/RNA polymerases"/>
    <property type="match status" value="1"/>
</dbReference>
<dbReference type="Pfam" id="PF00078">
    <property type="entry name" value="RVT_1"/>
    <property type="match status" value="1"/>
</dbReference>
<organism evidence="2 3">
    <name type="scientific">Aldrovandia affinis</name>
    <dbReference type="NCBI Taxonomy" id="143900"/>
    <lineage>
        <taxon>Eukaryota</taxon>
        <taxon>Metazoa</taxon>
        <taxon>Chordata</taxon>
        <taxon>Craniata</taxon>
        <taxon>Vertebrata</taxon>
        <taxon>Euteleostomi</taxon>
        <taxon>Actinopterygii</taxon>
        <taxon>Neopterygii</taxon>
        <taxon>Teleostei</taxon>
        <taxon>Notacanthiformes</taxon>
        <taxon>Halosauridae</taxon>
        <taxon>Aldrovandia</taxon>
    </lineage>
</organism>
<evidence type="ECO:0000259" key="1">
    <source>
        <dbReference type="PROSITE" id="PS50878"/>
    </source>
</evidence>
<reference evidence="2" key="1">
    <citation type="journal article" date="2023" name="Science">
        <title>Genome structures resolve the early diversification of teleost fishes.</title>
        <authorList>
            <person name="Parey E."/>
            <person name="Louis A."/>
            <person name="Montfort J."/>
            <person name="Bouchez O."/>
            <person name="Roques C."/>
            <person name="Iampietro C."/>
            <person name="Lluch J."/>
            <person name="Castinel A."/>
            <person name="Donnadieu C."/>
            <person name="Desvignes T."/>
            <person name="Floi Bucao C."/>
            <person name="Jouanno E."/>
            <person name="Wen M."/>
            <person name="Mejri S."/>
            <person name="Dirks R."/>
            <person name="Jansen H."/>
            <person name="Henkel C."/>
            <person name="Chen W.J."/>
            <person name="Zahm M."/>
            <person name="Cabau C."/>
            <person name="Klopp C."/>
            <person name="Thompson A.W."/>
            <person name="Robinson-Rechavi M."/>
            <person name="Braasch I."/>
            <person name="Lecointre G."/>
            <person name="Bobe J."/>
            <person name="Postlethwait J.H."/>
            <person name="Berthelot C."/>
            <person name="Roest Crollius H."/>
            <person name="Guiguen Y."/>
        </authorList>
    </citation>
    <scope>NUCLEOTIDE SEQUENCE</scope>
    <source>
        <strain evidence="2">NC1722</strain>
    </source>
</reference>
<feature type="non-terminal residue" evidence="2">
    <location>
        <position position="183"/>
    </location>
</feature>
<name>A0AAD7T0I9_9TELE</name>
<dbReference type="PROSITE" id="PS50878">
    <property type="entry name" value="RT_POL"/>
    <property type="match status" value="1"/>
</dbReference>
<protein>
    <recommendedName>
        <fullName evidence="1">Reverse transcriptase domain-containing protein</fullName>
    </recommendedName>
</protein>
<evidence type="ECO:0000313" key="3">
    <source>
        <dbReference type="Proteomes" id="UP001221898"/>
    </source>
</evidence>
<comment type="caution">
    <text evidence="2">The sequence shown here is derived from an EMBL/GenBank/DDBJ whole genome shotgun (WGS) entry which is preliminary data.</text>
</comment>
<proteinExistence type="predicted"/>
<dbReference type="InterPro" id="IPR043502">
    <property type="entry name" value="DNA/RNA_pol_sf"/>
</dbReference>
<accession>A0AAD7T0I9</accession>
<dbReference type="AlphaFoldDB" id="A0AAD7T0I9"/>